<evidence type="ECO:0000313" key="1">
    <source>
        <dbReference type="EMBL" id="MCZ4221894.1"/>
    </source>
</evidence>
<dbReference type="Proteomes" id="UP001144341">
    <property type="component" value="Unassembled WGS sequence"/>
</dbReference>
<proteinExistence type="predicted"/>
<dbReference type="EMBL" id="JAPWGL010000001">
    <property type="protein sequence ID" value="MCZ4221894.1"/>
    <property type="molecule type" value="Genomic_DNA"/>
</dbReference>
<organism evidence="1 2">
    <name type="scientific">Pedobacter rhodius</name>
    <dbReference type="NCBI Taxonomy" id="3004098"/>
    <lineage>
        <taxon>Bacteria</taxon>
        <taxon>Pseudomonadati</taxon>
        <taxon>Bacteroidota</taxon>
        <taxon>Sphingobacteriia</taxon>
        <taxon>Sphingobacteriales</taxon>
        <taxon>Sphingobacteriaceae</taxon>
        <taxon>Pedobacter</taxon>
    </lineage>
</organism>
<accession>A0ABT4KST3</accession>
<reference evidence="1" key="1">
    <citation type="submission" date="2022-12" db="EMBL/GenBank/DDBJ databases">
        <title>Genome sequence of SJ11.</title>
        <authorList>
            <person name="Woo H."/>
        </authorList>
    </citation>
    <scope>NUCLEOTIDE SEQUENCE</scope>
    <source>
        <strain evidence="1">SJ11</strain>
    </source>
</reference>
<evidence type="ECO:0000313" key="2">
    <source>
        <dbReference type="Proteomes" id="UP001144341"/>
    </source>
</evidence>
<sequence length="261" mass="29194">MKTIVFALFLSVTLFSCKQEKLENTYTPRVLNVGESFNEFPKEKGDALKIVKIDSGRKEGDLFVLKFRDTAILILDKPKPLANRFYQPRFLNTQKTAALVQVADGSGLVSPFYIVSLKNEKPEVIKLDRPSAGANDSKVTAGLQELSLSTVLINNDYIVTLINGKVYPVKRQNEAERIQGKFLFNSSDKKTLVFATANSLYQVNYITGETVNLSVPAATLNPETVASNVQQNYHFKENSKGSLFLEKNDDNKIVDISEFKK</sequence>
<comment type="caution">
    <text evidence="1">The sequence shown here is derived from an EMBL/GenBank/DDBJ whole genome shotgun (WGS) entry which is preliminary data.</text>
</comment>
<dbReference type="PROSITE" id="PS51257">
    <property type="entry name" value="PROKAR_LIPOPROTEIN"/>
    <property type="match status" value="1"/>
</dbReference>
<dbReference type="RefSeq" id="WP_269413726.1">
    <property type="nucleotide sequence ID" value="NZ_JAPWGL010000001.1"/>
</dbReference>
<gene>
    <name evidence="1" type="ORF">O0931_01135</name>
</gene>
<name>A0ABT4KST3_9SPHI</name>
<keyword evidence="2" id="KW-1185">Reference proteome</keyword>
<protein>
    <submittedName>
        <fullName evidence="1">Uncharacterized protein</fullName>
    </submittedName>
</protein>